<dbReference type="AlphaFoldDB" id="A0A7C3V5B0"/>
<feature type="binding site" evidence="3">
    <location>
        <begin position="5"/>
        <end position="10"/>
    </location>
    <ligand>
        <name>ATP</name>
        <dbReference type="ChEBI" id="CHEBI:30616"/>
    </ligand>
</feature>
<keyword evidence="3" id="KW-0547">Nucleotide-binding</keyword>
<dbReference type="InterPro" id="IPR003836">
    <property type="entry name" value="Glucokinase"/>
</dbReference>
<dbReference type="PANTHER" id="PTHR47363">
    <property type="entry name" value="GLUCOKINASE"/>
    <property type="match status" value="1"/>
</dbReference>
<dbReference type="GO" id="GO:0004340">
    <property type="term" value="F:glucokinase activity"/>
    <property type="evidence" value="ECO:0007669"/>
    <property type="project" value="UniProtKB-UniRule"/>
</dbReference>
<comment type="similarity">
    <text evidence="3 4">Belongs to the bacterial glucokinase family.</text>
</comment>
<protein>
    <recommendedName>
        <fullName evidence="3">Glucokinase</fullName>
        <ecNumber evidence="3">2.7.1.2</ecNumber>
    </recommendedName>
    <alternativeName>
        <fullName evidence="3">Glucose kinase</fullName>
    </alternativeName>
</protein>
<evidence type="ECO:0000256" key="2">
    <source>
        <dbReference type="ARBA" id="ARBA00022777"/>
    </source>
</evidence>
<reference evidence="5" key="1">
    <citation type="journal article" date="2020" name="mSystems">
        <title>Genome- and Community-Level Interaction Insights into Carbon Utilization and Element Cycling Functions of Hydrothermarchaeota in Hydrothermal Sediment.</title>
        <authorList>
            <person name="Zhou Z."/>
            <person name="Liu Y."/>
            <person name="Xu W."/>
            <person name="Pan J."/>
            <person name="Luo Z.H."/>
            <person name="Li M."/>
        </authorList>
    </citation>
    <scope>NUCLEOTIDE SEQUENCE [LARGE SCALE GENOMIC DNA]</scope>
    <source>
        <strain evidence="5">SpSt-897</strain>
    </source>
</reference>
<dbReference type="EMBL" id="DTMF01000363">
    <property type="protein sequence ID" value="HGF35662.1"/>
    <property type="molecule type" value="Genomic_DNA"/>
</dbReference>
<dbReference type="Pfam" id="PF02685">
    <property type="entry name" value="Glucokinase"/>
    <property type="match status" value="1"/>
</dbReference>
<dbReference type="GO" id="GO:0006096">
    <property type="term" value="P:glycolytic process"/>
    <property type="evidence" value="ECO:0007669"/>
    <property type="project" value="UniProtKB-UniRule"/>
</dbReference>
<comment type="subcellular location">
    <subcellularLocation>
        <location evidence="3">Cytoplasm</location>
    </subcellularLocation>
</comment>
<dbReference type="HAMAP" id="MF_00524">
    <property type="entry name" value="Glucokinase"/>
    <property type="match status" value="1"/>
</dbReference>
<organism evidence="5">
    <name type="scientific">Desulfobacca acetoxidans</name>
    <dbReference type="NCBI Taxonomy" id="60893"/>
    <lineage>
        <taxon>Bacteria</taxon>
        <taxon>Pseudomonadati</taxon>
        <taxon>Thermodesulfobacteriota</taxon>
        <taxon>Desulfobaccia</taxon>
        <taxon>Desulfobaccales</taxon>
        <taxon>Desulfobaccaceae</taxon>
        <taxon>Desulfobacca</taxon>
    </lineage>
</organism>
<gene>
    <name evidence="3 5" type="primary">glk</name>
    <name evidence="5" type="ORF">ENW96_14985</name>
</gene>
<comment type="catalytic activity">
    <reaction evidence="3">
        <text>D-glucose + ATP = D-glucose 6-phosphate + ADP + H(+)</text>
        <dbReference type="Rhea" id="RHEA:17825"/>
        <dbReference type="ChEBI" id="CHEBI:4167"/>
        <dbReference type="ChEBI" id="CHEBI:15378"/>
        <dbReference type="ChEBI" id="CHEBI:30616"/>
        <dbReference type="ChEBI" id="CHEBI:61548"/>
        <dbReference type="ChEBI" id="CHEBI:456216"/>
        <dbReference type="EC" id="2.7.1.2"/>
    </reaction>
</comment>
<evidence type="ECO:0000313" key="5">
    <source>
        <dbReference type="EMBL" id="HGF35662.1"/>
    </source>
</evidence>
<keyword evidence="3" id="KW-0324">Glycolysis</keyword>
<dbReference type="InterPro" id="IPR043129">
    <property type="entry name" value="ATPase_NBD"/>
</dbReference>
<dbReference type="Gene3D" id="3.40.367.20">
    <property type="match status" value="1"/>
</dbReference>
<dbReference type="NCBIfam" id="TIGR00749">
    <property type="entry name" value="glk"/>
    <property type="match status" value="1"/>
</dbReference>
<dbReference type="GO" id="GO:0005536">
    <property type="term" value="F:D-glucose binding"/>
    <property type="evidence" value="ECO:0007669"/>
    <property type="project" value="InterPro"/>
</dbReference>
<name>A0A7C3V5B0_9BACT</name>
<dbReference type="Gene3D" id="3.30.420.40">
    <property type="match status" value="1"/>
</dbReference>
<keyword evidence="2 3" id="KW-0418">Kinase</keyword>
<accession>A0A7C3V5B0</accession>
<keyword evidence="3" id="KW-0963">Cytoplasm</keyword>
<dbReference type="PANTHER" id="PTHR47363:SF1">
    <property type="entry name" value="GLUCOKINASE"/>
    <property type="match status" value="1"/>
</dbReference>
<sequence>MLLAGDIGGTKTLLALYQPGSDARKPIAEAEFASSNYPGLEEMVGEFLGQVKRTAAYACFDVAGPVIEGRARLTNLPWSLEEETLGRNLGLKKVILLNDLKAIAYAVTRLQPMDLQVINPGKPVLHGTIAVVAPGTGLGEAFLVWSGKDYIACSSEGGHADFGPADEMQAELWHYAAQQYGHVSWERVCSGLGIATIYDFLRDRGYASEAPEFAARLADAADRTPLIVEAGLAEPLTNPLAAATLQMFVAILGAEAGNMALKVLATGGVYLAGGMPKRILPLLKDGRFMEAFSAKGRLSEMVKDIPVRVIISRAALLGAVFYGFDHFWGL</sequence>
<evidence type="ECO:0000256" key="4">
    <source>
        <dbReference type="RuleBase" id="RU004046"/>
    </source>
</evidence>
<proteinExistence type="inferred from homology"/>
<dbReference type="GO" id="GO:0005524">
    <property type="term" value="F:ATP binding"/>
    <property type="evidence" value="ECO:0007669"/>
    <property type="project" value="UniProtKB-UniRule"/>
</dbReference>
<comment type="caution">
    <text evidence="5">The sequence shown here is derived from an EMBL/GenBank/DDBJ whole genome shotgun (WGS) entry which is preliminary data.</text>
</comment>
<evidence type="ECO:0000256" key="3">
    <source>
        <dbReference type="HAMAP-Rule" id="MF_00524"/>
    </source>
</evidence>
<dbReference type="SUPFAM" id="SSF53067">
    <property type="entry name" value="Actin-like ATPase domain"/>
    <property type="match status" value="1"/>
</dbReference>
<dbReference type="GO" id="GO:0005737">
    <property type="term" value="C:cytoplasm"/>
    <property type="evidence" value="ECO:0007669"/>
    <property type="project" value="UniProtKB-SubCell"/>
</dbReference>
<dbReference type="CDD" id="cd24008">
    <property type="entry name" value="ASKHA_NBD_GLK"/>
    <property type="match status" value="1"/>
</dbReference>
<evidence type="ECO:0000256" key="1">
    <source>
        <dbReference type="ARBA" id="ARBA00022679"/>
    </source>
</evidence>
<keyword evidence="3" id="KW-0067">ATP-binding</keyword>
<dbReference type="EC" id="2.7.1.2" evidence="3"/>
<keyword evidence="1 3" id="KW-0808">Transferase</keyword>